<feature type="compositionally biased region" description="Basic and acidic residues" evidence="1">
    <location>
        <begin position="427"/>
        <end position="436"/>
    </location>
</feature>
<feature type="compositionally biased region" description="Basic and acidic residues" evidence="1">
    <location>
        <begin position="290"/>
        <end position="305"/>
    </location>
</feature>
<sequence>MASVYSAFLQAPNPSHLASDATINYITTTTSITEPNAIIKHLAAQQKLCTKKEERILNAVEGAGSLFLETETTIQFNNGGGAYLPSMDENLLDEKLVTFPLLHVVQFDADQKIKQIRLYWDQGTLLKQVEAIGKTGRNWPIRDGGAQIEAITKSVNATGGDSHGTLKSLGSRGPGPNDVVIRQHKKQDSISATRDPHASLNLFAARDPNADAQPNYDGPAHAPRASAKPAPRNYNELFANGESPAAAPGSKVRDPSPSKVEGHVLKAGAGKHNISNRIFDDNEPSGMGRSPERKKVFNQKYDHFAFGDGEDAPQGRASSPGKGKGGASTFSYQDFNTPPKHQGKARRDDQVHWGGAEDPPSPPKRPIVHAARKDADSHFQFTDESSPAVARKESTGQGMKLYDDPVYDQGNTSATKQSRSNTTSTDAGRRGDDFGTQHKMSNSPGLKENAAPGSKRAVRGSMEQSGDKEQHWGFSESKAEHKIYKTAGDGMGGRAGARDWMIGEDEKKIYKTAGDGMGGRKANTARGWGIGDESDVEEEANVRYSGRGRRPQAQAGAGK</sequence>
<proteinExistence type="predicted"/>
<protein>
    <submittedName>
        <fullName evidence="2">Uncharacterized protein</fullName>
    </submittedName>
</protein>
<feature type="region of interest" description="Disordered" evidence="1">
    <location>
        <begin position="208"/>
        <end position="479"/>
    </location>
</feature>
<comment type="caution">
    <text evidence="2">The sequence shown here is derived from an EMBL/GenBank/DDBJ whole genome shotgun (WGS) entry which is preliminary data.</text>
</comment>
<gene>
    <name evidence="2" type="ORF">LTR09_000700</name>
</gene>
<evidence type="ECO:0000313" key="3">
    <source>
        <dbReference type="Proteomes" id="UP001271007"/>
    </source>
</evidence>
<dbReference type="Proteomes" id="UP001271007">
    <property type="component" value="Unassembled WGS sequence"/>
</dbReference>
<dbReference type="EMBL" id="JAWDJX010000001">
    <property type="protein sequence ID" value="KAK3059134.1"/>
    <property type="molecule type" value="Genomic_DNA"/>
</dbReference>
<dbReference type="Gene3D" id="3.10.450.50">
    <property type="match status" value="1"/>
</dbReference>
<evidence type="ECO:0000313" key="2">
    <source>
        <dbReference type="EMBL" id="KAK3059134.1"/>
    </source>
</evidence>
<dbReference type="AlphaFoldDB" id="A0AAJ0GK46"/>
<keyword evidence="3" id="KW-1185">Reference proteome</keyword>
<name>A0AAJ0GK46_9PEZI</name>
<feature type="compositionally biased region" description="Polar residues" evidence="1">
    <location>
        <begin position="409"/>
        <end position="426"/>
    </location>
</feature>
<evidence type="ECO:0000256" key="1">
    <source>
        <dbReference type="SAM" id="MobiDB-lite"/>
    </source>
</evidence>
<feature type="compositionally biased region" description="Basic and acidic residues" evidence="1">
    <location>
        <begin position="251"/>
        <end position="264"/>
    </location>
</feature>
<organism evidence="2 3">
    <name type="scientific">Extremus antarcticus</name>
    <dbReference type="NCBI Taxonomy" id="702011"/>
    <lineage>
        <taxon>Eukaryota</taxon>
        <taxon>Fungi</taxon>
        <taxon>Dikarya</taxon>
        <taxon>Ascomycota</taxon>
        <taxon>Pezizomycotina</taxon>
        <taxon>Dothideomycetes</taxon>
        <taxon>Dothideomycetidae</taxon>
        <taxon>Mycosphaerellales</taxon>
        <taxon>Extremaceae</taxon>
        <taxon>Extremus</taxon>
    </lineage>
</organism>
<dbReference type="SUPFAM" id="SSF54427">
    <property type="entry name" value="NTF2-like"/>
    <property type="match status" value="1"/>
</dbReference>
<accession>A0AAJ0GK46</accession>
<feature type="compositionally biased region" description="Basic and acidic residues" evidence="1">
    <location>
        <begin position="465"/>
        <end position="479"/>
    </location>
</feature>
<reference evidence="2" key="1">
    <citation type="submission" date="2023-04" db="EMBL/GenBank/DDBJ databases">
        <title>Black Yeasts Isolated from many extreme environments.</title>
        <authorList>
            <person name="Coleine C."/>
            <person name="Stajich J.E."/>
            <person name="Selbmann L."/>
        </authorList>
    </citation>
    <scope>NUCLEOTIDE SEQUENCE</scope>
    <source>
        <strain evidence="2">CCFEE 5312</strain>
    </source>
</reference>
<feature type="region of interest" description="Disordered" evidence="1">
    <location>
        <begin position="511"/>
        <end position="559"/>
    </location>
</feature>
<dbReference type="InterPro" id="IPR032710">
    <property type="entry name" value="NTF2-like_dom_sf"/>
</dbReference>